<dbReference type="Proteomes" id="UP000218231">
    <property type="component" value="Unassembled WGS sequence"/>
</dbReference>
<gene>
    <name evidence="1" type="ORF">WR25_27323</name>
</gene>
<reference evidence="1 2" key="1">
    <citation type="journal article" date="2017" name="Curr. Biol.">
        <title>Genome architecture and evolution of a unichromosomal asexual nematode.</title>
        <authorList>
            <person name="Fradin H."/>
            <person name="Zegar C."/>
            <person name="Gutwein M."/>
            <person name="Lucas J."/>
            <person name="Kovtun M."/>
            <person name="Corcoran D."/>
            <person name="Baugh L.R."/>
            <person name="Kiontke K."/>
            <person name="Gunsalus K."/>
            <person name="Fitch D.H."/>
            <person name="Piano F."/>
        </authorList>
    </citation>
    <scope>NUCLEOTIDE SEQUENCE [LARGE SCALE GENOMIC DNA]</scope>
    <source>
        <strain evidence="1">PF1309</strain>
    </source>
</reference>
<name>A0A2A2M4Z2_9BILA</name>
<accession>A0A2A2M4Z2</accession>
<protein>
    <submittedName>
        <fullName evidence="1">Uncharacterized protein</fullName>
    </submittedName>
</protein>
<keyword evidence="2" id="KW-1185">Reference proteome</keyword>
<sequence>MEEQARTVDTITAAIDEGALAADTMAATVDTIRDDTHAVVGEIVCLGAGFSEVGDRLAQLQRSAESFSASVG</sequence>
<comment type="caution">
    <text evidence="1">The sequence shown here is derived from an EMBL/GenBank/DDBJ whole genome shotgun (WGS) entry which is preliminary data.</text>
</comment>
<dbReference type="AlphaFoldDB" id="A0A2A2M4Z2"/>
<evidence type="ECO:0000313" key="2">
    <source>
        <dbReference type="Proteomes" id="UP000218231"/>
    </source>
</evidence>
<organism evidence="1 2">
    <name type="scientific">Diploscapter pachys</name>
    <dbReference type="NCBI Taxonomy" id="2018661"/>
    <lineage>
        <taxon>Eukaryota</taxon>
        <taxon>Metazoa</taxon>
        <taxon>Ecdysozoa</taxon>
        <taxon>Nematoda</taxon>
        <taxon>Chromadorea</taxon>
        <taxon>Rhabditida</taxon>
        <taxon>Rhabditina</taxon>
        <taxon>Rhabditomorpha</taxon>
        <taxon>Rhabditoidea</taxon>
        <taxon>Rhabditidae</taxon>
        <taxon>Diploscapter</taxon>
    </lineage>
</organism>
<evidence type="ECO:0000313" key="1">
    <source>
        <dbReference type="EMBL" id="PAV93591.1"/>
    </source>
</evidence>
<proteinExistence type="predicted"/>
<dbReference type="EMBL" id="LIAE01004994">
    <property type="protein sequence ID" value="PAV93591.1"/>
    <property type="molecule type" value="Genomic_DNA"/>
</dbReference>